<dbReference type="KEGG" id="tmar:MARIT_1148"/>
<organism evidence="1 2">
    <name type="scientific">Tenacibaculum maritimum NCIMB 2154</name>
    <dbReference type="NCBI Taxonomy" id="1349785"/>
    <lineage>
        <taxon>Bacteria</taxon>
        <taxon>Pseudomonadati</taxon>
        <taxon>Bacteroidota</taxon>
        <taxon>Flavobacteriia</taxon>
        <taxon>Flavobacteriales</taxon>
        <taxon>Flavobacteriaceae</taxon>
        <taxon>Tenacibaculum</taxon>
    </lineage>
</organism>
<keyword evidence="2" id="KW-1185">Reference proteome</keyword>
<sequence>MMGYYSKYTDRMDIHIEESRGTILIKQKWRYFWLNSMNTSRWTYSEKQKFHKEVDNLIWNSWGKYFFLKVKGNSDFAIRNAKKRWDVNFDIEWVQYGEHWKVNVTKYPSNHLAHITSGVDWNNKIIKLDTKDTSWRRRVRAQESFYQYPIAHEFGHAVGNSIHASSGMHGDEYNPSSNYFKDKNSLMNIGNRLKDRHLDYILRELNTMVSNSKFSKY</sequence>
<name>A0A2H1E8L8_9FLAO</name>
<proteinExistence type="predicted"/>
<dbReference type="Proteomes" id="UP000231564">
    <property type="component" value="Chromosome MARIT"/>
</dbReference>
<accession>A0A2H1E8L8</accession>
<evidence type="ECO:0000313" key="1">
    <source>
        <dbReference type="EMBL" id="SFZ81512.1"/>
    </source>
</evidence>
<dbReference type="STRING" id="1349785.GCA_000509405_00262"/>
<dbReference type="EMBL" id="LT634361">
    <property type="protein sequence ID" value="SFZ81512.1"/>
    <property type="molecule type" value="Genomic_DNA"/>
</dbReference>
<dbReference type="AlphaFoldDB" id="A0A2H1E8L8"/>
<protein>
    <submittedName>
        <fullName evidence="1">Uncharacterized protein</fullName>
    </submittedName>
</protein>
<evidence type="ECO:0000313" key="2">
    <source>
        <dbReference type="Proteomes" id="UP000231564"/>
    </source>
</evidence>
<reference evidence="1 2" key="1">
    <citation type="submission" date="2016-11" db="EMBL/GenBank/DDBJ databases">
        <authorList>
            <person name="Jaros S."/>
            <person name="Januszkiewicz K."/>
            <person name="Wedrychowicz H."/>
        </authorList>
    </citation>
    <scope>NUCLEOTIDE SEQUENCE [LARGE SCALE GENOMIC DNA]</scope>
    <source>
        <strain evidence="1">NCIMB 2154T</strain>
    </source>
</reference>
<gene>
    <name evidence="1" type="ORF">MARIT_1148</name>
</gene>